<evidence type="ECO:0000313" key="2">
    <source>
        <dbReference type="EMBL" id="OZI86784.1"/>
    </source>
</evidence>
<reference evidence="3" key="1">
    <citation type="journal article" date="2016" name="Sci. Rep.">
        <title>Genome analysis of the kiwifruit canker pathogen Pseudomonas syringae pv. actinidiae biovar 5.</title>
        <authorList>
            <person name="Fujikawa T."/>
            <person name="Sawada H."/>
        </authorList>
    </citation>
    <scope>NUCLEOTIDE SEQUENCE [LARGE SCALE GENOMIC DNA]</scope>
    <source>
        <strain evidence="3">MAFF 212061</strain>
    </source>
</reference>
<keyword evidence="1" id="KW-0472">Membrane</keyword>
<dbReference type="EMBL" id="NKQU01000270">
    <property type="protein sequence ID" value="OZI86784.1"/>
    <property type="molecule type" value="Genomic_DNA"/>
</dbReference>
<feature type="transmembrane region" description="Helical" evidence="1">
    <location>
        <begin position="45"/>
        <end position="65"/>
    </location>
</feature>
<gene>
    <name evidence="2" type="ORF">CFN58_08855</name>
</gene>
<name>A0A261WKR3_9PSED</name>
<comment type="caution">
    <text evidence="2">The sequence shown here is derived from an EMBL/GenBank/DDBJ whole genome shotgun (WGS) entry which is preliminary data.</text>
</comment>
<organism evidence="2 3">
    <name type="scientific">Pseudomonas avellanae</name>
    <dbReference type="NCBI Taxonomy" id="46257"/>
    <lineage>
        <taxon>Bacteria</taxon>
        <taxon>Pseudomonadati</taxon>
        <taxon>Pseudomonadota</taxon>
        <taxon>Gammaproteobacteria</taxon>
        <taxon>Pseudomonadales</taxon>
        <taxon>Pseudomonadaceae</taxon>
        <taxon>Pseudomonas</taxon>
    </lineage>
</organism>
<proteinExistence type="predicted"/>
<dbReference type="Proteomes" id="UP000217163">
    <property type="component" value="Unassembled WGS sequence"/>
</dbReference>
<protein>
    <submittedName>
        <fullName evidence="2">Uncharacterized protein</fullName>
    </submittedName>
</protein>
<keyword evidence="1" id="KW-0812">Transmembrane</keyword>
<dbReference type="AlphaFoldDB" id="A0A261WKR3"/>
<evidence type="ECO:0000256" key="1">
    <source>
        <dbReference type="SAM" id="Phobius"/>
    </source>
</evidence>
<accession>A0A261WKR3</accession>
<evidence type="ECO:0000313" key="3">
    <source>
        <dbReference type="Proteomes" id="UP000217163"/>
    </source>
</evidence>
<keyword evidence="1" id="KW-1133">Transmembrane helix</keyword>
<sequence length="77" mass="8433">MGATGAATRIVREVVDAFSANASSEYRLREQAPHRDLDYRATLRVVMQFVTALIALDVFFIAMALTTQSATQVTAEP</sequence>